<keyword evidence="1" id="KW-0645">Protease</keyword>
<dbReference type="EMBL" id="JBBXJM010000001">
    <property type="protein sequence ID" value="KAL1413013.1"/>
    <property type="molecule type" value="Genomic_DNA"/>
</dbReference>
<evidence type="ECO:0000313" key="2">
    <source>
        <dbReference type="Proteomes" id="UP001565368"/>
    </source>
</evidence>
<dbReference type="GO" id="GO:0006508">
    <property type="term" value="P:proteolysis"/>
    <property type="evidence" value="ECO:0007669"/>
    <property type="project" value="UniProtKB-KW"/>
</dbReference>
<reference evidence="1 2" key="1">
    <citation type="submission" date="2023-08" db="EMBL/GenBank/DDBJ databases">
        <title>Annotated Genome Sequence of Vanrija albida AlHP1.</title>
        <authorList>
            <person name="Herzog R."/>
        </authorList>
    </citation>
    <scope>NUCLEOTIDE SEQUENCE [LARGE SCALE GENOMIC DNA]</scope>
    <source>
        <strain evidence="1 2">AlHP1</strain>
    </source>
</reference>
<name>A0ABR3QF39_9TREE</name>
<dbReference type="Proteomes" id="UP001565368">
    <property type="component" value="Unassembled WGS sequence"/>
</dbReference>
<dbReference type="RefSeq" id="XP_069212957.1">
    <property type="nucleotide sequence ID" value="XM_069349413.1"/>
</dbReference>
<evidence type="ECO:0000313" key="1">
    <source>
        <dbReference type="EMBL" id="KAL1413013.1"/>
    </source>
</evidence>
<gene>
    <name evidence="1" type="primary">ATP23_1</name>
    <name evidence="1" type="ORF">Q8F55_000762</name>
</gene>
<proteinExistence type="predicted"/>
<sequence>MAVFQVLGTPELVSDTELVDYVARKLEKNGAGKLARRLRRSVEIASEGTPGDKVRLWSDPRPADAARRPPTFWRVDRTAPRHDGVYPGNTPAERRTHHFNQQLTRLLTLHHTPPYALHLGPDPRAPAPRLRRMRDLLAYIDRLRAHHDFVPDRVTANIVVKAWLVNRARGTHGHGEWAQARPGRDGLGKAELRGVFEFVSASMLAEVGRGSGKVATVTDGSVSSDLPFDPSLDFERHVKPFAKQMLRAMRRIGDRDGREVVAKWVERMEGELKGEAKHEEVKPKGD</sequence>
<protein>
    <submittedName>
        <fullName evidence="1">Mitochondrial inner membrane protease atp23</fullName>
    </submittedName>
</protein>
<dbReference type="GO" id="GO:0008233">
    <property type="term" value="F:peptidase activity"/>
    <property type="evidence" value="ECO:0007669"/>
    <property type="project" value="UniProtKB-KW"/>
</dbReference>
<keyword evidence="1" id="KW-0378">Hydrolase</keyword>
<accession>A0ABR3QF39</accession>
<organism evidence="1 2">
    <name type="scientific">Vanrija albida</name>
    <dbReference type="NCBI Taxonomy" id="181172"/>
    <lineage>
        <taxon>Eukaryota</taxon>
        <taxon>Fungi</taxon>
        <taxon>Dikarya</taxon>
        <taxon>Basidiomycota</taxon>
        <taxon>Agaricomycotina</taxon>
        <taxon>Tremellomycetes</taxon>
        <taxon>Trichosporonales</taxon>
        <taxon>Trichosporonaceae</taxon>
        <taxon>Vanrija</taxon>
    </lineage>
</organism>
<comment type="caution">
    <text evidence="1">The sequence shown here is derived from an EMBL/GenBank/DDBJ whole genome shotgun (WGS) entry which is preliminary data.</text>
</comment>
<keyword evidence="2" id="KW-1185">Reference proteome</keyword>
<dbReference type="GeneID" id="95981805"/>